<dbReference type="EC" id="3.2.2.31" evidence="4 14"/>
<proteinExistence type="inferred from homology"/>
<evidence type="ECO:0000256" key="14">
    <source>
        <dbReference type="RuleBase" id="RU365096"/>
    </source>
</evidence>
<dbReference type="Pfam" id="PF14815">
    <property type="entry name" value="NUDIX_4"/>
    <property type="match status" value="1"/>
</dbReference>
<evidence type="ECO:0000256" key="3">
    <source>
        <dbReference type="ARBA" id="ARBA00008343"/>
    </source>
</evidence>
<dbReference type="SUPFAM" id="SSF55811">
    <property type="entry name" value="Nudix"/>
    <property type="match status" value="1"/>
</dbReference>
<evidence type="ECO:0000256" key="5">
    <source>
        <dbReference type="ARBA" id="ARBA00022023"/>
    </source>
</evidence>
<evidence type="ECO:0000256" key="4">
    <source>
        <dbReference type="ARBA" id="ARBA00012045"/>
    </source>
</evidence>
<dbReference type="InterPro" id="IPR044298">
    <property type="entry name" value="MIG/MutY"/>
</dbReference>
<sequence>MIEIAPRLLTWYRQNKRFLPWRDHPDPYAVWVSEIMLQQTRVDTVIPYFERWFAKFPTIKALADAEEQEILNLWEGLGYYSRARNLHKAAKILVESSLSLGERAEGEGKLPEDSAALQKLPGIGRYTAAAISSMAFGQDAAALDGNIRRVYARIFNIADVLGTTNAEKIFWDLAEENIPSGEAGDYNQALMDLGALICTPRNPSCGECPVKELCQAKKLGIQDERPVRKAKKTVPHYLHAAALIVEEGKVLLAQRPEKGLLGGMWEFPNGRVNGDPAGELVSVIDKGYQLKVQIVDPLGEVDHAYTHFKIKEVAFRCTLIRSSHKENLRWVALNKLDDYPMGKVDRMIAGKLQ</sequence>
<evidence type="ECO:0000256" key="1">
    <source>
        <dbReference type="ARBA" id="ARBA00000843"/>
    </source>
</evidence>
<organism evidence="16 17">
    <name type="scientific">Candidatus Desulfolinea nitratireducens</name>
    <dbReference type="NCBI Taxonomy" id="2841698"/>
    <lineage>
        <taxon>Bacteria</taxon>
        <taxon>Bacillati</taxon>
        <taxon>Chloroflexota</taxon>
        <taxon>Anaerolineae</taxon>
        <taxon>Anaerolineales</taxon>
        <taxon>Anaerolineales incertae sedis</taxon>
        <taxon>Candidatus Desulfolinea</taxon>
    </lineage>
</organism>
<dbReference type="InterPro" id="IPR023170">
    <property type="entry name" value="HhH_base_excis_C"/>
</dbReference>
<evidence type="ECO:0000259" key="15">
    <source>
        <dbReference type="SMART" id="SM00478"/>
    </source>
</evidence>
<keyword evidence="10 14" id="KW-0408">Iron</keyword>
<comment type="cofactor">
    <cofactor evidence="14">
        <name>[4Fe-4S] cluster</name>
        <dbReference type="ChEBI" id="CHEBI:49883"/>
    </cofactor>
    <text evidence="14">Binds 1 [4Fe-4S] cluster.</text>
</comment>
<keyword evidence="11" id="KW-0411">Iron-sulfur</keyword>
<dbReference type="Proteomes" id="UP000614469">
    <property type="component" value="Unassembled WGS sequence"/>
</dbReference>
<evidence type="ECO:0000313" key="17">
    <source>
        <dbReference type="Proteomes" id="UP000614469"/>
    </source>
</evidence>
<dbReference type="InterPro" id="IPR003651">
    <property type="entry name" value="Endonuclease3_FeS-loop_motif"/>
</dbReference>
<dbReference type="Gene3D" id="1.10.340.30">
    <property type="entry name" value="Hypothetical protein, domain 2"/>
    <property type="match status" value="1"/>
</dbReference>
<dbReference type="Pfam" id="PF10576">
    <property type="entry name" value="EndIII_4Fe-2S"/>
    <property type="match status" value="1"/>
</dbReference>
<dbReference type="SUPFAM" id="SSF48150">
    <property type="entry name" value="DNA-glycosylase"/>
    <property type="match status" value="1"/>
</dbReference>
<dbReference type="SMART" id="SM00478">
    <property type="entry name" value="ENDO3c"/>
    <property type="match status" value="1"/>
</dbReference>
<gene>
    <name evidence="16" type="primary">mutY</name>
    <name evidence="16" type="ORF">H8E29_14260</name>
</gene>
<evidence type="ECO:0000313" key="16">
    <source>
        <dbReference type="EMBL" id="MBC8336425.1"/>
    </source>
</evidence>
<evidence type="ECO:0000256" key="8">
    <source>
        <dbReference type="ARBA" id="ARBA00022763"/>
    </source>
</evidence>
<dbReference type="PANTHER" id="PTHR42944">
    <property type="entry name" value="ADENINE DNA GLYCOSYLASE"/>
    <property type="match status" value="1"/>
</dbReference>
<evidence type="ECO:0000256" key="11">
    <source>
        <dbReference type="ARBA" id="ARBA00023014"/>
    </source>
</evidence>
<dbReference type="Gene3D" id="1.10.1670.10">
    <property type="entry name" value="Helix-hairpin-Helix base-excision DNA repair enzymes (C-terminal)"/>
    <property type="match status" value="1"/>
</dbReference>
<evidence type="ECO:0000256" key="7">
    <source>
        <dbReference type="ARBA" id="ARBA00022723"/>
    </source>
</evidence>
<dbReference type="GO" id="GO:0034039">
    <property type="term" value="F:8-oxo-7,8-dihydroguanine DNA N-glycosylase activity"/>
    <property type="evidence" value="ECO:0007669"/>
    <property type="project" value="TreeGrafter"/>
</dbReference>
<dbReference type="GO" id="GO:0046872">
    <property type="term" value="F:metal ion binding"/>
    <property type="evidence" value="ECO:0007669"/>
    <property type="project" value="UniProtKB-UniRule"/>
</dbReference>
<dbReference type="NCBIfam" id="TIGR01084">
    <property type="entry name" value="mutY"/>
    <property type="match status" value="1"/>
</dbReference>
<dbReference type="InterPro" id="IPR003265">
    <property type="entry name" value="HhH-GPD_domain"/>
</dbReference>
<feature type="domain" description="HhH-GPD" evidence="15">
    <location>
        <begin position="36"/>
        <end position="196"/>
    </location>
</feature>
<dbReference type="PANTHER" id="PTHR42944:SF1">
    <property type="entry name" value="ADENINE DNA GLYCOSYLASE"/>
    <property type="match status" value="1"/>
</dbReference>
<dbReference type="Pfam" id="PF00730">
    <property type="entry name" value="HhH-GPD"/>
    <property type="match status" value="1"/>
</dbReference>
<dbReference type="GO" id="GO:0032357">
    <property type="term" value="F:oxidized purine DNA binding"/>
    <property type="evidence" value="ECO:0007669"/>
    <property type="project" value="TreeGrafter"/>
</dbReference>
<dbReference type="InterPro" id="IPR029119">
    <property type="entry name" value="MutY_C"/>
</dbReference>
<evidence type="ECO:0000256" key="2">
    <source>
        <dbReference type="ARBA" id="ARBA00002933"/>
    </source>
</evidence>
<dbReference type="CDD" id="cd00056">
    <property type="entry name" value="ENDO3c"/>
    <property type="match status" value="1"/>
</dbReference>
<dbReference type="Gene3D" id="3.90.79.10">
    <property type="entry name" value="Nucleoside Triphosphate Pyrophosphohydrolase"/>
    <property type="match status" value="1"/>
</dbReference>
<dbReference type="InterPro" id="IPR005760">
    <property type="entry name" value="A/G_AdeGlyc_MutY"/>
</dbReference>
<dbReference type="SMART" id="SM00525">
    <property type="entry name" value="FES"/>
    <property type="match status" value="1"/>
</dbReference>
<accession>A0A8J6NKC2</accession>
<keyword evidence="9" id="KW-0378">Hydrolase</keyword>
<evidence type="ECO:0000256" key="13">
    <source>
        <dbReference type="ARBA" id="ARBA00023295"/>
    </source>
</evidence>
<comment type="caution">
    <text evidence="16">The sequence shown here is derived from an EMBL/GenBank/DDBJ whole genome shotgun (WGS) entry which is preliminary data.</text>
</comment>
<evidence type="ECO:0000256" key="9">
    <source>
        <dbReference type="ARBA" id="ARBA00022801"/>
    </source>
</evidence>
<reference evidence="16 17" key="1">
    <citation type="submission" date="2020-08" db="EMBL/GenBank/DDBJ databases">
        <title>Bridging the membrane lipid divide: bacteria of the FCB group superphylum have the potential to synthesize archaeal ether lipids.</title>
        <authorList>
            <person name="Villanueva L."/>
            <person name="Von Meijenfeldt F.A.B."/>
            <person name="Westbye A.B."/>
            <person name="Yadav S."/>
            <person name="Hopmans E.C."/>
            <person name="Dutilh B.E."/>
            <person name="Sinninghe Damste J.S."/>
        </authorList>
    </citation>
    <scope>NUCLEOTIDE SEQUENCE [LARGE SCALE GENOMIC DNA]</scope>
    <source>
        <strain evidence="16">NIOZ-UU36</strain>
    </source>
</reference>
<comment type="similarity">
    <text evidence="3 14">Belongs to the Nth/MutY family.</text>
</comment>
<dbReference type="GO" id="GO:0051539">
    <property type="term" value="F:4 iron, 4 sulfur cluster binding"/>
    <property type="evidence" value="ECO:0007669"/>
    <property type="project" value="UniProtKB-UniRule"/>
</dbReference>
<comment type="catalytic activity">
    <reaction evidence="1 14">
        <text>Hydrolyzes free adenine bases from 7,8-dihydro-8-oxoguanine:adenine mismatched double-stranded DNA, leaving an apurinic site.</text>
        <dbReference type="EC" id="3.2.2.31"/>
    </reaction>
</comment>
<evidence type="ECO:0000256" key="6">
    <source>
        <dbReference type="ARBA" id="ARBA00022485"/>
    </source>
</evidence>
<comment type="function">
    <text evidence="2">Adenine glycosylase active on G-A mispairs. MutY also corrects error-prone DNA synthesis past GO lesions which are due to the oxidatively damaged form of guanine: 7,8-dihydro-8-oxoguanine (8-oxo-dGTP).</text>
</comment>
<keyword evidence="8 14" id="KW-0227">DNA damage</keyword>
<protein>
    <recommendedName>
        <fullName evidence="5 14">Adenine DNA glycosylase</fullName>
        <ecNumber evidence="4 14">3.2.2.31</ecNumber>
    </recommendedName>
</protein>
<name>A0A8J6NKC2_9CHLR</name>
<evidence type="ECO:0000256" key="10">
    <source>
        <dbReference type="ARBA" id="ARBA00023004"/>
    </source>
</evidence>
<dbReference type="InterPro" id="IPR011257">
    <property type="entry name" value="DNA_glycosylase"/>
</dbReference>
<dbReference type="InterPro" id="IPR004036">
    <property type="entry name" value="Endonuclease-III-like_CS2"/>
</dbReference>
<keyword evidence="6" id="KW-0004">4Fe-4S</keyword>
<dbReference type="GO" id="GO:0006298">
    <property type="term" value="P:mismatch repair"/>
    <property type="evidence" value="ECO:0007669"/>
    <property type="project" value="TreeGrafter"/>
</dbReference>
<dbReference type="GO" id="GO:0035485">
    <property type="term" value="F:adenine/guanine mispair binding"/>
    <property type="evidence" value="ECO:0007669"/>
    <property type="project" value="TreeGrafter"/>
</dbReference>
<keyword evidence="7" id="KW-0479">Metal-binding</keyword>
<keyword evidence="13 14" id="KW-0326">Glycosidase</keyword>
<evidence type="ECO:0000256" key="12">
    <source>
        <dbReference type="ARBA" id="ARBA00023204"/>
    </source>
</evidence>
<dbReference type="GO" id="GO:0006284">
    <property type="term" value="P:base-excision repair"/>
    <property type="evidence" value="ECO:0007669"/>
    <property type="project" value="UniProtKB-UniRule"/>
</dbReference>
<dbReference type="CDD" id="cd03431">
    <property type="entry name" value="NUDIX_DNA_Glycosylase_C-MutY"/>
    <property type="match status" value="1"/>
</dbReference>
<dbReference type="AlphaFoldDB" id="A0A8J6NKC2"/>
<dbReference type="InterPro" id="IPR015797">
    <property type="entry name" value="NUDIX_hydrolase-like_dom_sf"/>
</dbReference>
<dbReference type="GO" id="GO:0000701">
    <property type="term" value="F:purine-specific mismatch base pair DNA N-glycosylase activity"/>
    <property type="evidence" value="ECO:0007669"/>
    <property type="project" value="UniProtKB-EC"/>
</dbReference>
<dbReference type="FunFam" id="1.10.340.30:FF:000002">
    <property type="entry name" value="Adenine DNA glycosylase"/>
    <property type="match status" value="1"/>
</dbReference>
<dbReference type="PROSITE" id="PS01155">
    <property type="entry name" value="ENDONUCLEASE_III_2"/>
    <property type="match status" value="1"/>
</dbReference>
<dbReference type="EMBL" id="JACNJN010000161">
    <property type="protein sequence ID" value="MBC8336425.1"/>
    <property type="molecule type" value="Genomic_DNA"/>
</dbReference>
<keyword evidence="12" id="KW-0234">DNA repair</keyword>